<organism evidence="2">
    <name type="scientific">Streptococcus suis</name>
    <dbReference type="NCBI Taxonomy" id="1307"/>
    <lineage>
        <taxon>Bacteria</taxon>
        <taxon>Bacillati</taxon>
        <taxon>Bacillota</taxon>
        <taxon>Bacilli</taxon>
        <taxon>Lactobacillales</taxon>
        <taxon>Streptococcaceae</taxon>
        <taxon>Streptococcus</taxon>
    </lineage>
</organism>
<dbReference type="AlphaFoldDB" id="A0A7S9YU44"/>
<name>A0A7S9YU44_STRSU</name>
<dbReference type="CDD" id="cd00093">
    <property type="entry name" value="HTH_XRE"/>
    <property type="match status" value="1"/>
</dbReference>
<evidence type="ECO:0000259" key="1">
    <source>
        <dbReference type="PROSITE" id="PS50943"/>
    </source>
</evidence>
<dbReference type="Gene3D" id="1.25.40.400">
    <property type="match status" value="1"/>
</dbReference>
<dbReference type="SUPFAM" id="SSF47413">
    <property type="entry name" value="lambda repressor-like DNA-binding domains"/>
    <property type="match status" value="1"/>
</dbReference>
<protein>
    <submittedName>
        <fullName evidence="2">MutR family positive transcriptional regulator</fullName>
    </submittedName>
</protein>
<accession>A0A7S9YU44</accession>
<dbReference type="SMART" id="SM00530">
    <property type="entry name" value="HTH_XRE"/>
    <property type="match status" value="1"/>
</dbReference>
<dbReference type="InterPro" id="IPR010057">
    <property type="entry name" value="Transcription_activator_Rgg_C"/>
</dbReference>
<dbReference type="InterPro" id="IPR001387">
    <property type="entry name" value="Cro/C1-type_HTH"/>
</dbReference>
<dbReference type="PANTHER" id="PTHR37038:SF12">
    <property type="entry name" value="TRANSCRIPTIONAL REGULATOR"/>
    <property type="match status" value="1"/>
</dbReference>
<dbReference type="Gene3D" id="1.10.260.40">
    <property type="entry name" value="lambda repressor-like DNA-binding domains"/>
    <property type="match status" value="1"/>
</dbReference>
<feature type="domain" description="HTH cro/C1-type" evidence="1">
    <location>
        <begin position="39"/>
        <end position="92"/>
    </location>
</feature>
<dbReference type="NCBIfam" id="TIGR01716">
    <property type="entry name" value="RGG_Cterm"/>
    <property type="match status" value="1"/>
</dbReference>
<dbReference type="EMBL" id="MW026423">
    <property type="protein sequence ID" value="QPI69505.1"/>
    <property type="molecule type" value="Genomic_DNA"/>
</dbReference>
<proteinExistence type="predicted"/>
<dbReference type="Pfam" id="PF01381">
    <property type="entry name" value="HTH_3"/>
    <property type="match status" value="1"/>
</dbReference>
<evidence type="ECO:0000313" key="2">
    <source>
        <dbReference type="EMBL" id="QPI69505.1"/>
    </source>
</evidence>
<dbReference type="PROSITE" id="PS50943">
    <property type="entry name" value="HTH_CROC1"/>
    <property type="match status" value="1"/>
</dbReference>
<dbReference type="GO" id="GO:0003677">
    <property type="term" value="F:DNA binding"/>
    <property type="evidence" value="ECO:0007669"/>
    <property type="project" value="InterPro"/>
</dbReference>
<sequence length="318" mass="37807">MCKSSLLFFLIVCYYDVKEKIFPYMRDGGIEVKNFGEIFKTFRESRGLLLKDVAKAGISTSQLSRFEKGETDLTISKFMLILDEINMSIDEFMYAVHDFRRDELNEILSKVRHFVSNHDIEGLKKLLYSQMESKTKREKFHHINTILLKIRLQDLSGEDYYTEQDLIELTDYLFGVEYWGYYELLIFANTLDVLKHDVFMVLAREMSRRSDFFKEIPNNRRLISTMLLNGYITCVERGKFIDALYFEKQLNQCFFIETEVYERLVFQYAQHLYHYKKEKDCKAIIEMRKCIGAMKLAGSNHLAKTYEGYLEKILENKI</sequence>
<dbReference type="InterPro" id="IPR053163">
    <property type="entry name" value="HTH-type_regulator_Rgg"/>
</dbReference>
<reference evidence="2" key="1">
    <citation type="submission" date="2020-09" db="EMBL/GenBank/DDBJ databases">
        <authorList>
            <person name="Du X."/>
            <person name="Yu R."/>
        </authorList>
    </citation>
    <scope>NUCLEOTIDE SEQUENCE</scope>
    <source>
        <strain evidence="2">SC117</strain>
    </source>
</reference>
<dbReference type="Pfam" id="PF21259">
    <property type="entry name" value="Rgg_C"/>
    <property type="match status" value="1"/>
</dbReference>
<dbReference type="PANTHER" id="PTHR37038">
    <property type="entry name" value="TRANSCRIPTIONAL REGULATOR-RELATED"/>
    <property type="match status" value="1"/>
</dbReference>
<dbReference type="InterPro" id="IPR010982">
    <property type="entry name" value="Lambda_DNA-bd_dom_sf"/>
</dbReference>